<feature type="transmembrane region" description="Helical" evidence="1">
    <location>
        <begin position="6"/>
        <end position="28"/>
    </location>
</feature>
<dbReference type="EMBL" id="JAULSY010000005">
    <property type="protein sequence ID" value="KAK0673553.1"/>
    <property type="molecule type" value="Genomic_DNA"/>
</dbReference>
<organism evidence="2 3">
    <name type="scientific">Cercophora samala</name>
    <dbReference type="NCBI Taxonomy" id="330535"/>
    <lineage>
        <taxon>Eukaryota</taxon>
        <taxon>Fungi</taxon>
        <taxon>Dikarya</taxon>
        <taxon>Ascomycota</taxon>
        <taxon>Pezizomycotina</taxon>
        <taxon>Sordariomycetes</taxon>
        <taxon>Sordariomycetidae</taxon>
        <taxon>Sordariales</taxon>
        <taxon>Lasiosphaeriaceae</taxon>
        <taxon>Cercophora</taxon>
    </lineage>
</organism>
<evidence type="ECO:0008006" key="4">
    <source>
        <dbReference type="Google" id="ProtNLM"/>
    </source>
</evidence>
<evidence type="ECO:0000313" key="2">
    <source>
        <dbReference type="EMBL" id="KAK0673553.1"/>
    </source>
</evidence>
<comment type="caution">
    <text evidence="2">The sequence shown here is derived from an EMBL/GenBank/DDBJ whole genome shotgun (WGS) entry which is preliminary data.</text>
</comment>
<proteinExistence type="predicted"/>
<keyword evidence="1" id="KW-0472">Membrane</keyword>
<protein>
    <recommendedName>
        <fullName evidence="4">DUF1304 domain-containing protein</fullName>
    </recommendedName>
</protein>
<keyword evidence="1" id="KW-1133">Transmembrane helix</keyword>
<evidence type="ECO:0000313" key="3">
    <source>
        <dbReference type="Proteomes" id="UP001174997"/>
    </source>
</evidence>
<keyword evidence="1" id="KW-0812">Transmembrane</keyword>
<dbReference type="AlphaFoldDB" id="A0AA39ZLX1"/>
<dbReference type="InterPro" id="IPR009732">
    <property type="entry name" value="DUF1304"/>
</dbReference>
<reference evidence="2" key="1">
    <citation type="submission" date="2023-06" db="EMBL/GenBank/DDBJ databases">
        <title>Genome-scale phylogeny and comparative genomics of the fungal order Sordariales.</title>
        <authorList>
            <consortium name="Lawrence Berkeley National Laboratory"/>
            <person name="Hensen N."/>
            <person name="Bonometti L."/>
            <person name="Westerberg I."/>
            <person name="Brannstrom I.O."/>
            <person name="Guillou S."/>
            <person name="Cros-Aarteil S."/>
            <person name="Calhoun S."/>
            <person name="Haridas S."/>
            <person name="Kuo A."/>
            <person name="Mondo S."/>
            <person name="Pangilinan J."/>
            <person name="Riley R."/>
            <person name="Labutti K."/>
            <person name="Andreopoulos B."/>
            <person name="Lipzen A."/>
            <person name="Chen C."/>
            <person name="Yanf M."/>
            <person name="Daum C."/>
            <person name="Ng V."/>
            <person name="Clum A."/>
            <person name="Steindorff A."/>
            <person name="Ohm R."/>
            <person name="Martin F."/>
            <person name="Silar P."/>
            <person name="Natvig D."/>
            <person name="Lalanne C."/>
            <person name="Gautier V."/>
            <person name="Ament-Velasquez S.L."/>
            <person name="Kruys A."/>
            <person name="Hutchinson M.I."/>
            <person name="Powell A.J."/>
            <person name="Barry K."/>
            <person name="Miller A.N."/>
            <person name="Grigoriev I.V."/>
            <person name="Debuchy R."/>
            <person name="Gladieux P."/>
            <person name="Thoren M.H."/>
            <person name="Johannesson H."/>
        </authorList>
    </citation>
    <scope>NUCLEOTIDE SEQUENCE</scope>
    <source>
        <strain evidence="2">CBS 307.81</strain>
    </source>
</reference>
<feature type="transmembrane region" description="Helical" evidence="1">
    <location>
        <begin position="76"/>
        <end position="96"/>
    </location>
</feature>
<evidence type="ECO:0000256" key="1">
    <source>
        <dbReference type="SAM" id="Phobius"/>
    </source>
</evidence>
<feature type="transmembrane region" description="Helical" evidence="1">
    <location>
        <begin position="103"/>
        <end position="124"/>
    </location>
</feature>
<dbReference type="PANTHER" id="PTHR38446:SF1">
    <property type="entry name" value="BLL0914 PROTEIN"/>
    <property type="match status" value="1"/>
</dbReference>
<dbReference type="Proteomes" id="UP001174997">
    <property type="component" value="Unassembled WGS sequence"/>
</dbReference>
<dbReference type="PANTHER" id="PTHR38446">
    <property type="entry name" value="BLL0914 PROTEIN"/>
    <property type="match status" value="1"/>
</dbReference>
<feature type="transmembrane region" description="Helical" evidence="1">
    <location>
        <begin position="49"/>
        <end position="70"/>
    </location>
</feature>
<dbReference type="Pfam" id="PF06993">
    <property type="entry name" value="DUF1304"/>
    <property type="match status" value="1"/>
</dbReference>
<name>A0AA39ZLX1_9PEZI</name>
<accession>A0AA39ZLX1</accession>
<sequence length="126" mass="13740">MALLPNLLTLLVALIHIYILLLETVLWTHPAYGRRIFRMTAEFAEQTRLLAVNQGVYNGFLALGLLWGIWHPVPTVGAQVKLFFLGCVCVAGWVGAVTVGRRVFWVQSFPAAVAGVAVVLGAGVPW</sequence>
<keyword evidence="3" id="KW-1185">Reference proteome</keyword>
<gene>
    <name evidence="2" type="ORF">QBC41DRAFT_311047</name>
</gene>